<keyword evidence="1" id="KW-1133">Transmembrane helix</keyword>
<protein>
    <submittedName>
        <fullName evidence="2">Uncharacterized protein</fullName>
    </submittedName>
</protein>
<name>A0A8S5PU95_9CAUD</name>
<feature type="transmembrane region" description="Helical" evidence="1">
    <location>
        <begin position="7"/>
        <end position="28"/>
    </location>
</feature>
<dbReference type="EMBL" id="BK015517">
    <property type="protein sequence ID" value="DAE10655.1"/>
    <property type="molecule type" value="Genomic_DNA"/>
</dbReference>
<accession>A0A8S5PU95</accession>
<proteinExistence type="predicted"/>
<keyword evidence="1" id="KW-0812">Transmembrane</keyword>
<feature type="transmembrane region" description="Helical" evidence="1">
    <location>
        <begin position="40"/>
        <end position="57"/>
    </location>
</feature>
<keyword evidence="1" id="KW-0472">Membrane</keyword>
<organism evidence="2">
    <name type="scientific">Siphoviridae sp. ctlgF9</name>
    <dbReference type="NCBI Taxonomy" id="2825649"/>
    <lineage>
        <taxon>Viruses</taxon>
        <taxon>Duplodnaviria</taxon>
        <taxon>Heunggongvirae</taxon>
        <taxon>Uroviricota</taxon>
        <taxon>Caudoviricetes</taxon>
    </lineage>
</organism>
<sequence length="61" mass="6711">MTITIDFVKLFVWFYLICATFTGVAYTFKILKAESKGEAIGSAIGVIIVAIATYLLVKAYL</sequence>
<reference evidence="2" key="1">
    <citation type="journal article" date="2021" name="Proc. Natl. Acad. Sci. U.S.A.">
        <title>A Catalog of Tens of Thousands of Viruses from Human Metagenomes Reveals Hidden Associations with Chronic Diseases.</title>
        <authorList>
            <person name="Tisza M.J."/>
            <person name="Buck C.B."/>
        </authorList>
    </citation>
    <scope>NUCLEOTIDE SEQUENCE</scope>
    <source>
        <strain evidence="2">CtlgF9</strain>
    </source>
</reference>
<evidence type="ECO:0000256" key="1">
    <source>
        <dbReference type="SAM" id="Phobius"/>
    </source>
</evidence>
<evidence type="ECO:0000313" key="2">
    <source>
        <dbReference type="EMBL" id="DAE10655.1"/>
    </source>
</evidence>